<dbReference type="GO" id="GO:0016757">
    <property type="term" value="F:glycosyltransferase activity"/>
    <property type="evidence" value="ECO:0007669"/>
    <property type="project" value="UniProtKB-KW"/>
</dbReference>
<dbReference type="PIRSF" id="PIRSF001549">
    <property type="entry name" value="His-tRNA_synth"/>
    <property type="match status" value="1"/>
</dbReference>
<evidence type="ECO:0000313" key="12">
    <source>
        <dbReference type="EMBL" id="BDE06703.1"/>
    </source>
</evidence>
<dbReference type="KEGG" id="vab:WPS_19790"/>
<evidence type="ECO:0000256" key="8">
    <source>
        <dbReference type="ARBA" id="ARBA00025246"/>
    </source>
</evidence>
<dbReference type="EMBL" id="AP025523">
    <property type="protein sequence ID" value="BDE06703.1"/>
    <property type="molecule type" value="Genomic_DNA"/>
</dbReference>
<dbReference type="Pfam" id="PF13393">
    <property type="entry name" value="tRNA-synt_His"/>
    <property type="match status" value="1"/>
</dbReference>
<accession>A0AAN2CA88</accession>
<keyword evidence="12" id="KW-0328">Glycosyltransferase</keyword>
<feature type="domain" description="Aminoacyl-transfer RNA synthetases class-II family profile" evidence="11">
    <location>
        <begin position="18"/>
        <end position="311"/>
    </location>
</feature>
<dbReference type="CDD" id="cd00773">
    <property type="entry name" value="HisRS-like_core"/>
    <property type="match status" value="1"/>
</dbReference>
<evidence type="ECO:0000256" key="10">
    <source>
        <dbReference type="PIRSR" id="PIRSR001549-1"/>
    </source>
</evidence>
<dbReference type="GO" id="GO:0005737">
    <property type="term" value="C:cytoplasm"/>
    <property type="evidence" value="ECO:0007669"/>
    <property type="project" value="UniProtKB-SubCell"/>
</dbReference>
<evidence type="ECO:0000256" key="2">
    <source>
        <dbReference type="ARBA" id="ARBA00004667"/>
    </source>
</evidence>
<feature type="binding site" evidence="10">
    <location>
        <position position="106"/>
    </location>
    <ligand>
        <name>L-histidine</name>
        <dbReference type="ChEBI" id="CHEBI:57595"/>
    </ligand>
</feature>
<feature type="binding site" evidence="10">
    <location>
        <begin position="76"/>
        <end position="78"/>
    </location>
    <ligand>
        <name>L-histidine</name>
        <dbReference type="ChEBI" id="CHEBI:57595"/>
    </ligand>
</feature>
<dbReference type="Gene3D" id="3.30.930.10">
    <property type="entry name" value="Bira Bifunctional Protein, Domain 2"/>
    <property type="match status" value="1"/>
</dbReference>
<protein>
    <recommendedName>
        <fullName evidence="4 9">ATP phosphoribosyltransferase regulatory subunit</fullName>
    </recommendedName>
</protein>
<evidence type="ECO:0000256" key="1">
    <source>
        <dbReference type="ARBA" id="ARBA00004496"/>
    </source>
</evidence>
<evidence type="ECO:0000256" key="7">
    <source>
        <dbReference type="ARBA" id="ARBA00023102"/>
    </source>
</evidence>
<evidence type="ECO:0000256" key="6">
    <source>
        <dbReference type="ARBA" id="ARBA00022605"/>
    </source>
</evidence>
<evidence type="ECO:0000256" key="4">
    <source>
        <dbReference type="ARBA" id="ARBA00020397"/>
    </source>
</evidence>
<dbReference type="GO" id="GO:0004821">
    <property type="term" value="F:histidine-tRNA ligase activity"/>
    <property type="evidence" value="ECO:0007669"/>
    <property type="project" value="TreeGrafter"/>
</dbReference>
<dbReference type="NCBIfam" id="TIGR00443">
    <property type="entry name" value="hisZ_biosyn_reg"/>
    <property type="match status" value="1"/>
</dbReference>
<keyword evidence="5 9" id="KW-0963">Cytoplasm</keyword>
<feature type="binding site" evidence="10">
    <location>
        <begin position="261"/>
        <end position="262"/>
    </location>
    <ligand>
        <name>L-histidine</name>
        <dbReference type="ChEBI" id="CHEBI:57595"/>
    </ligand>
</feature>
<dbReference type="PROSITE" id="PS50862">
    <property type="entry name" value="AA_TRNA_LIGASE_II"/>
    <property type="match status" value="1"/>
</dbReference>
<evidence type="ECO:0000256" key="9">
    <source>
        <dbReference type="HAMAP-Rule" id="MF_00125"/>
    </source>
</evidence>
<dbReference type="InterPro" id="IPR045864">
    <property type="entry name" value="aa-tRNA-synth_II/BPL/LPL"/>
</dbReference>
<evidence type="ECO:0000313" key="13">
    <source>
        <dbReference type="Proteomes" id="UP001317532"/>
    </source>
</evidence>
<comment type="subunit">
    <text evidence="9">Heteromultimer composed of HisG and HisZ subunits.</text>
</comment>
<dbReference type="InterPro" id="IPR041715">
    <property type="entry name" value="HisRS-like_core"/>
</dbReference>
<feature type="binding site" evidence="10">
    <location>
        <position position="257"/>
    </location>
    <ligand>
        <name>L-histidine</name>
        <dbReference type="ChEBI" id="CHEBI:57595"/>
    </ligand>
</feature>
<dbReference type="InterPro" id="IPR004517">
    <property type="entry name" value="HisZ"/>
</dbReference>
<evidence type="ECO:0000259" key="11">
    <source>
        <dbReference type="PROSITE" id="PS50862"/>
    </source>
</evidence>
<comment type="function">
    <text evidence="8 9">Required for the first step of histidine biosynthesis. May allow the feedback regulation of ATP phosphoribosyltransferase activity by histidine.</text>
</comment>
<comment type="miscellaneous">
    <text evidence="9">This function is generally fulfilled by the C-terminal part of HisG, which is missing in some bacteria such as this one.</text>
</comment>
<keyword evidence="13" id="KW-1185">Reference proteome</keyword>
<evidence type="ECO:0000256" key="5">
    <source>
        <dbReference type="ARBA" id="ARBA00022490"/>
    </source>
</evidence>
<comment type="pathway">
    <text evidence="2 9">Amino-acid biosynthesis; L-histidine biosynthesis; L-histidine from 5-phospho-alpha-D-ribose 1-diphosphate: step 1/9.</text>
</comment>
<name>A0AAN2CA88_UNVUL</name>
<dbReference type="AlphaFoldDB" id="A0AAN2CA88"/>
<keyword evidence="12" id="KW-0808">Transferase</keyword>
<sequence>MRLPAGVRDWLPHELARKREIEQQMRAVFGRWAYEEVQSPIVERFDVLERGLGEETTELLFQFNDRRSTALALRPEMTTPIARMVSTRMREAPLPLRLAYVAPVFRYYEQPQEGRMRELTQAGTELIGAAGIDADAESLFMAIEALAEIGIVDARFDMNDARIVDGVVAAVGLDGDGAREAKHHIKQRNLVALHRFERPELLTFALRRGGVDAIEAVRPLCRTDASRAGLEAMSALLARAAALGYGDRVAVDFALLRDLDYYTGFQFEGYVEEIGFSLCGGGRYDSLLPKFGFDVPAVGWTAGVERLLIALERRGKHVQRRRHRIDVLVAGSDVVAARERAAGNVVRYAGSHLDDEALVAEARAYDIPRIVIAVNGAVRELRVGPRRAAELPELRTPSNWDAR</sequence>
<dbReference type="HAMAP" id="MF_00125">
    <property type="entry name" value="HisZ"/>
    <property type="match status" value="1"/>
</dbReference>
<dbReference type="GO" id="GO:0000105">
    <property type="term" value="P:L-histidine biosynthetic process"/>
    <property type="evidence" value="ECO:0007669"/>
    <property type="project" value="UniProtKB-UniRule"/>
</dbReference>
<dbReference type="PANTHER" id="PTHR43707">
    <property type="entry name" value="HISTIDYL-TRNA SYNTHETASE"/>
    <property type="match status" value="1"/>
</dbReference>
<gene>
    <name evidence="9 12" type="primary">hisZ</name>
    <name evidence="12" type="ORF">WPS_19790</name>
</gene>
<dbReference type="SUPFAM" id="SSF55681">
    <property type="entry name" value="Class II aaRS and biotin synthetases"/>
    <property type="match status" value="1"/>
</dbReference>
<keyword evidence="7 9" id="KW-0368">Histidine biosynthesis</keyword>
<dbReference type="PANTHER" id="PTHR43707:SF6">
    <property type="entry name" value="ATP PHOSPHORIBOSYLTRANSFERASE REGULATORY SUBUNIT"/>
    <property type="match status" value="1"/>
</dbReference>
<dbReference type="RefSeq" id="WP_317994352.1">
    <property type="nucleotide sequence ID" value="NZ_AP025523.1"/>
</dbReference>
<comment type="similarity">
    <text evidence="3 9">Belongs to the class-II aminoacyl-tRNA synthetase family. HisZ subfamily.</text>
</comment>
<feature type="binding site" evidence="10">
    <location>
        <position position="121"/>
    </location>
    <ligand>
        <name>L-histidine</name>
        <dbReference type="ChEBI" id="CHEBI:57595"/>
    </ligand>
</feature>
<reference evidence="12 13" key="1">
    <citation type="journal article" date="2022" name="ISME Commun">
        <title>Vulcanimicrobium alpinus gen. nov. sp. nov., the first cultivated representative of the candidate phylum 'Eremiobacterota', is a metabolically versatile aerobic anoxygenic phototroph.</title>
        <authorList>
            <person name="Yabe S."/>
            <person name="Muto K."/>
            <person name="Abe K."/>
            <person name="Yokota A."/>
            <person name="Staudigel H."/>
            <person name="Tebo B.M."/>
        </authorList>
    </citation>
    <scope>NUCLEOTIDE SEQUENCE [LARGE SCALE GENOMIC DNA]</scope>
    <source>
        <strain evidence="12 13">WC8-2</strain>
    </source>
</reference>
<dbReference type="InterPro" id="IPR006195">
    <property type="entry name" value="aa-tRNA-synth_II"/>
</dbReference>
<feature type="binding site" evidence="10">
    <location>
        <position position="125"/>
    </location>
    <ligand>
        <name>L-histidine</name>
        <dbReference type="ChEBI" id="CHEBI:57595"/>
    </ligand>
</feature>
<dbReference type="Proteomes" id="UP001317532">
    <property type="component" value="Chromosome"/>
</dbReference>
<proteinExistence type="inferred from homology"/>
<comment type="subcellular location">
    <subcellularLocation>
        <location evidence="1 9">Cytoplasm</location>
    </subcellularLocation>
</comment>
<organism evidence="12 13">
    <name type="scientific">Vulcanimicrobium alpinum</name>
    <dbReference type="NCBI Taxonomy" id="3016050"/>
    <lineage>
        <taxon>Bacteria</taxon>
        <taxon>Bacillati</taxon>
        <taxon>Vulcanimicrobiota</taxon>
        <taxon>Vulcanimicrobiia</taxon>
        <taxon>Vulcanimicrobiales</taxon>
        <taxon>Vulcanimicrobiaceae</taxon>
        <taxon>Vulcanimicrobium</taxon>
    </lineage>
</organism>
<dbReference type="InterPro" id="IPR004516">
    <property type="entry name" value="HisRS/HisZ"/>
</dbReference>
<dbReference type="GO" id="GO:0006427">
    <property type="term" value="P:histidyl-tRNA aminoacylation"/>
    <property type="evidence" value="ECO:0007669"/>
    <property type="project" value="TreeGrafter"/>
</dbReference>
<keyword evidence="6 9" id="KW-0028">Amino-acid biosynthesis</keyword>
<evidence type="ECO:0000256" key="3">
    <source>
        <dbReference type="ARBA" id="ARBA00005539"/>
    </source>
</evidence>